<evidence type="ECO:0000313" key="6">
    <source>
        <dbReference type="WBParaSite" id="EgrG_000677100"/>
    </source>
</evidence>
<name>A0A068WGN3_ECHGR</name>
<gene>
    <name evidence="4" type="ORF">EgrG_000677100</name>
</gene>
<feature type="compositionally biased region" description="Polar residues" evidence="3">
    <location>
        <begin position="540"/>
        <end position="551"/>
    </location>
</feature>
<protein>
    <submittedName>
        <fullName evidence="4 6">Protein phosphatase 1 regulatory inhibitor</fullName>
    </submittedName>
</protein>
<sequence length="632" mass="69297">MIGPDIGRIERAKEERRQQLLKWEEYDLSYPNEPRNKEPKERSRNVRFGANIMFLEAASRGDIEEVKKLIHKGINPDVTNEDGLTALHQCCIDNNVEMCNLLLENNANVNAKDNELWTPLHAAATCGNKELCGILINWGADLLALNVDGNMPYDLCDDENTLILVETEMAKRHVTQKQIDEIRLLPEKEMLNDLKRHYAAGDDLQDLDSQGAAPIHIAAACGFAEVARYLLQNHVDPQQPDQDGWLPIHIAVSWGNLDIVELLVSYGADMEASTRSGQTVDMNFHCLSTTPALQNAFFGNGSCWNFARTSYPCTRGGIIPSSSRRRNNTSILRTSMRDKRRLTQTDAEREKQLGEQVEAKLVSEAEKTGSTEEIVRPPPNLQGIVNSIVNSASTNGGATPTNSRHIPAIAIDHRSSPEINGVDSLTARRGNNNANAAPAVPPRHPRSTKPGDAWLVSPQAAPAATNSSPSTSTASTRDTSSSTESPSESSDSQARYVRPMHRKANGQMVPVSVESMRPPSSQRSRPNPPTRDNRSRTPRRSNASPATTISGSAVAVVGQNQRTKGSPSGSLLRQGPLPPHETGTVPSFHRSTDTLNSNYSVKQKDKAAGHLYNTLLPRLILNVQLSIIVSER</sequence>
<evidence type="ECO:0000256" key="1">
    <source>
        <dbReference type="ARBA" id="ARBA00022737"/>
    </source>
</evidence>
<dbReference type="GO" id="GO:0004857">
    <property type="term" value="F:enzyme inhibitor activity"/>
    <property type="evidence" value="ECO:0007669"/>
    <property type="project" value="TreeGrafter"/>
</dbReference>
<dbReference type="InterPro" id="IPR036770">
    <property type="entry name" value="Ankyrin_rpt-contain_sf"/>
</dbReference>
<reference evidence="4" key="2">
    <citation type="submission" date="2014-06" db="EMBL/GenBank/DDBJ databases">
        <authorList>
            <person name="Aslett M."/>
        </authorList>
    </citation>
    <scope>NUCLEOTIDE SEQUENCE</scope>
</reference>
<feature type="compositionally biased region" description="Low complexity" evidence="3">
    <location>
        <begin position="457"/>
        <end position="495"/>
    </location>
</feature>
<feature type="compositionally biased region" description="Low complexity" evidence="3">
    <location>
        <begin position="515"/>
        <end position="525"/>
    </location>
</feature>
<keyword evidence="1" id="KW-0677">Repeat</keyword>
<dbReference type="AlphaFoldDB" id="A0A068WGN3"/>
<feature type="compositionally biased region" description="Polar residues" evidence="3">
    <location>
        <begin position="392"/>
        <end position="404"/>
    </location>
</feature>
<evidence type="ECO:0000256" key="3">
    <source>
        <dbReference type="SAM" id="MobiDB-lite"/>
    </source>
</evidence>
<feature type="repeat" description="ANK" evidence="2">
    <location>
        <begin position="115"/>
        <end position="147"/>
    </location>
</feature>
<organism evidence="4">
    <name type="scientific">Echinococcus granulosus</name>
    <name type="common">Hydatid tapeworm</name>
    <dbReference type="NCBI Taxonomy" id="6210"/>
    <lineage>
        <taxon>Eukaryota</taxon>
        <taxon>Metazoa</taxon>
        <taxon>Spiralia</taxon>
        <taxon>Lophotrochozoa</taxon>
        <taxon>Platyhelminthes</taxon>
        <taxon>Cestoda</taxon>
        <taxon>Eucestoda</taxon>
        <taxon>Cyclophyllidea</taxon>
        <taxon>Taeniidae</taxon>
        <taxon>Echinococcus</taxon>
        <taxon>Echinococcus granulosus group</taxon>
    </lineage>
</organism>
<dbReference type="PROSITE" id="PS50297">
    <property type="entry name" value="ANK_REP_REGION"/>
    <property type="match status" value="4"/>
</dbReference>
<reference evidence="4 5" key="1">
    <citation type="journal article" date="2013" name="Nature">
        <title>The genomes of four tapeworm species reveal adaptations to parasitism.</title>
        <authorList>
            <person name="Tsai I.J."/>
            <person name="Zarowiecki M."/>
            <person name="Holroyd N."/>
            <person name="Garciarrubio A."/>
            <person name="Sanchez-Flores A."/>
            <person name="Brooks K.L."/>
            <person name="Tracey A."/>
            <person name="Bobes R.J."/>
            <person name="Fragoso G."/>
            <person name="Sciutto E."/>
            <person name="Aslett M."/>
            <person name="Beasley H."/>
            <person name="Bennett H.M."/>
            <person name="Cai J."/>
            <person name="Camicia F."/>
            <person name="Clark R."/>
            <person name="Cucher M."/>
            <person name="De Silva N."/>
            <person name="Day T.A."/>
            <person name="Deplazes P."/>
            <person name="Estrada K."/>
            <person name="Fernandez C."/>
            <person name="Holland P.W."/>
            <person name="Hou J."/>
            <person name="Hu S."/>
            <person name="Huckvale T."/>
            <person name="Hung S.S."/>
            <person name="Kamenetzky L."/>
            <person name="Keane J.A."/>
            <person name="Kiss F."/>
            <person name="Koziol U."/>
            <person name="Lambert O."/>
            <person name="Liu K."/>
            <person name="Luo X."/>
            <person name="Luo Y."/>
            <person name="Macchiaroli N."/>
            <person name="Nichol S."/>
            <person name="Paps J."/>
            <person name="Parkinson J."/>
            <person name="Pouchkina-Stantcheva N."/>
            <person name="Riddiford N."/>
            <person name="Rosenzvit M."/>
            <person name="Salinas G."/>
            <person name="Wasmuth J.D."/>
            <person name="Zamanian M."/>
            <person name="Zheng Y."/>
            <person name="Cai X."/>
            <person name="Soberon X."/>
            <person name="Olson P.D."/>
            <person name="Laclette J.P."/>
            <person name="Brehm K."/>
            <person name="Berriman M."/>
            <person name="Garciarrubio A."/>
            <person name="Bobes R.J."/>
            <person name="Fragoso G."/>
            <person name="Sanchez-Flores A."/>
            <person name="Estrada K."/>
            <person name="Cevallos M.A."/>
            <person name="Morett E."/>
            <person name="Gonzalez V."/>
            <person name="Portillo T."/>
            <person name="Ochoa-Leyva A."/>
            <person name="Jose M.V."/>
            <person name="Sciutto E."/>
            <person name="Landa A."/>
            <person name="Jimenez L."/>
            <person name="Valdes V."/>
            <person name="Carrero J.C."/>
            <person name="Larralde C."/>
            <person name="Morales-Montor J."/>
            <person name="Limon-Lason J."/>
            <person name="Soberon X."/>
            <person name="Laclette J.P."/>
        </authorList>
    </citation>
    <scope>NUCLEOTIDE SEQUENCE [LARGE SCALE GENOMIC DNA]</scope>
</reference>
<dbReference type="GO" id="GO:0005737">
    <property type="term" value="C:cytoplasm"/>
    <property type="evidence" value="ECO:0007669"/>
    <property type="project" value="TreeGrafter"/>
</dbReference>
<dbReference type="EMBL" id="LK028578">
    <property type="protein sequence ID" value="CDS18920.1"/>
    <property type="molecule type" value="Genomic_DNA"/>
</dbReference>
<dbReference type="SMART" id="SM00248">
    <property type="entry name" value="ANK"/>
    <property type="match status" value="5"/>
</dbReference>
<feature type="compositionally biased region" description="Polar residues" evidence="3">
    <location>
        <begin position="558"/>
        <end position="571"/>
    </location>
</feature>
<dbReference type="PANTHER" id="PTHR24179">
    <property type="entry name" value="PROTEIN PHOSPHATASE 1 REGULATORY SUBUNIT 12"/>
    <property type="match status" value="1"/>
</dbReference>
<proteinExistence type="predicted"/>
<dbReference type="GO" id="GO:0017020">
    <property type="term" value="F:myosin phosphatase regulator activity"/>
    <property type="evidence" value="ECO:0007669"/>
    <property type="project" value="TreeGrafter"/>
</dbReference>
<dbReference type="Pfam" id="PF12796">
    <property type="entry name" value="Ank_2"/>
    <property type="match status" value="2"/>
</dbReference>
<feature type="repeat" description="ANK" evidence="2">
    <location>
        <begin position="82"/>
        <end position="114"/>
    </location>
</feature>
<feature type="region of interest" description="Disordered" evidence="3">
    <location>
        <begin position="320"/>
        <end position="351"/>
    </location>
</feature>
<dbReference type="SUPFAM" id="SSF48403">
    <property type="entry name" value="Ankyrin repeat"/>
    <property type="match status" value="1"/>
</dbReference>
<feature type="compositionally biased region" description="Basic and acidic residues" evidence="3">
    <location>
        <begin position="335"/>
        <end position="351"/>
    </location>
</feature>
<evidence type="ECO:0000313" key="4">
    <source>
        <dbReference type="EMBL" id="CDS18920.1"/>
    </source>
</evidence>
<keyword evidence="2" id="KW-0040">ANK repeat</keyword>
<feature type="repeat" description="ANK" evidence="2">
    <location>
        <begin position="243"/>
        <end position="275"/>
    </location>
</feature>
<evidence type="ECO:0000313" key="5">
    <source>
        <dbReference type="Proteomes" id="UP000492820"/>
    </source>
</evidence>
<dbReference type="OrthoDB" id="6251248at2759"/>
<evidence type="ECO:0000256" key="2">
    <source>
        <dbReference type="PROSITE-ProRule" id="PRU00023"/>
    </source>
</evidence>
<feature type="compositionally biased region" description="Low complexity" evidence="3">
    <location>
        <begin position="320"/>
        <end position="334"/>
    </location>
</feature>
<dbReference type="PANTHER" id="PTHR24179:SF29">
    <property type="entry name" value="LD46604P"/>
    <property type="match status" value="1"/>
</dbReference>
<feature type="compositionally biased region" description="Low complexity" evidence="3">
    <location>
        <begin position="427"/>
        <end position="438"/>
    </location>
</feature>
<dbReference type="Gene3D" id="1.25.40.20">
    <property type="entry name" value="Ankyrin repeat-containing domain"/>
    <property type="match status" value="2"/>
</dbReference>
<dbReference type="InterPro" id="IPR051226">
    <property type="entry name" value="PP1_Regulatory_Subunit"/>
</dbReference>
<dbReference type="InterPro" id="IPR002110">
    <property type="entry name" value="Ankyrin_rpt"/>
</dbReference>
<dbReference type="WBParaSite" id="EgrG_000677100">
    <property type="protein sequence ID" value="EgrG_000677100"/>
    <property type="gene ID" value="EgrG_000677100"/>
</dbReference>
<dbReference type="PRINTS" id="PR01415">
    <property type="entry name" value="ANKYRIN"/>
</dbReference>
<dbReference type="PROSITE" id="PS50088">
    <property type="entry name" value="ANK_REPEAT"/>
    <property type="match status" value="4"/>
</dbReference>
<reference evidence="6" key="3">
    <citation type="submission" date="2020-10" db="UniProtKB">
        <authorList>
            <consortium name="WormBaseParasite"/>
        </authorList>
    </citation>
    <scope>IDENTIFICATION</scope>
</reference>
<dbReference type="Proteomes" id="UP000492820">
    <property type="component" value="Unassembled WGS sequence"/>
</dbReference>
<feature type="region of interest" description="Disordered" evidence="3">
    <location>
        <begin position="392"/>
        <end position="586"/>
    </location>
</feature>
<feature type="repeat" description="ANK" evidence="2">
    <location>
        <begin position="210"/>
        <end position="242"/>
    </location>
</feature>
<accession>A0A068WGN3</accession>